<evidence type="ECO:0000313" key="5">
    <source>
        <dbReference type="Proteomes" id="UP000078113"/>
    </source>
</evidence>
<feature type="region of interest" description="Disordered" evidence="2">
    <location>
        <begin position="803"/>
        <end position="825"/>
    </location>
</feature>
<keyword evidence="5" id="KW-1185">Reference proteome</keyword>
<protein>
    <recommendedName>
        <fullName evidence="3">Ndc10 domain-containing protein</fullName>
    </recommendedName>
</protein>
<sequence>MEEAQTASTAAHAAAAASTSAVMAEKRGVRVGGRTTKVRSDGVAYTEEKKMIAVFLTFGAGDGKKKNGENKRKREEAVEKLGCASTALYRWKKIYPDAARARDKAIDANTAVGSVLKTIRSRSDEEKFAAFLLPEFSVPMPSRGLGGGPSNSAGKQVVVRPDGLGPTAEFGPGSMSAELLACLRLVDDGTGEITEEERVQLSTVGVEEDVPEAGEDLVSHSLTLGAKLAYTNLAKGTSTLWKGPQQRFTSFWRALAALRAETDEEKVAAQKTEVLATEQKLVTWLNCSVLFRNPTLGYEAIRTHVKAINNLWTQQNLEGRNDHPQPGAGSLCSQYLRAVKLHQADLARLTNTDKFRNSLPDGYDEAGFLSISQWYAQRASGRGNGYAAIRDRFAFLWQHAIMGRSEDLRERELSDFYSAELPHSKPHPSIVIVSTQLKSKSNRDARPERGVAARHRDVEVCAVGALAQYLFYRFHVQNEFPLDFSSRDSWYRVKLLVDDEAKDNTVGVTWAVQAVLLRQAFDKCSISSSHLTHAMRSGGAQFASAAGCTEDAIRKHGRWCGDRLMERYLTSVTLQPIRALSGFSIIGEDYWLPRTVIDPPTTLSQQIFPWIEAKYEQVKTRSQTGGEADGAALQFLDMLTYVWVVLLQDSVLLREKIPSFPLWDHPPFNTAGFATFAQTLTQTINTTTSPFDISVTQLVPSLGTALGHVRSELSALTGKIEKLDGRSEEQQRRHDEQFGALAANMDGITQLFVAAQQSEQRLNAARAAVAESLRTLSLLSCQLSGAVGFDAARNNSTLVLDSAFSTSSPTSSTTADGSTGSSGDNIGLTATSSSFPLAITASSFPTTSHHTPASLPSLTISTTLAAPLALPAAAAAAASAATALGIATDYRLPSVASVAALWQEWSAGREGRLALGVMDAAGDIRLRGSSSMKQQVYRWRKICGFIKEVGEEKATETVAALDRILAARKGGLRLLA</sequence>
<proteinExistence type="predicted"/>
<dbReference type="InterPro" id="IPR038279">
    <property type="entry name" value="Ndc10_dom2_sf"/>
</dbReference>
<dbReference type="AlphaFoldDB" id="A0A8X7N3Y8"/>
<dbReference type="GO" id="GO:0000981">
    <property type="term" value="F:DNA-binding transcription factor activity, RNA polymerase II-specific"/>
    <property type="evidence" value="ECO:0007669"/>
    <property type="project" value="TreeGrafter"/>
</dbReference>
<dbReference type="Proteomes" id="UP000078113">
    <property type="component" value="Unassembled WGS sequence"/>
</dbReference>
<dbReference type="InterPro" id="IPR031872">
    <property type="entry name" value="NDC10_II"/>
</dbReference>
<organism evidence="4 5">
    <name type="scientific">Tilletia walkeri</name>
    <dbReference type="NCBI Taxonomy" id="117179"/>
    <lineage>
        <taxon>Eukaryota</taxon>
        <taxon>Fungi</taxon>
        <taxon>Dikarya</taxon>
        <taxon>Basidiomycota</taxon>
        <taxon>Ustilaginomycotina</taxon>
        <taxon>Exobasidiomycetes</taxon>
        <taxon>Tilletiales</taxon>
        <taxon>Tilletiaceae</taxon>
        <taxon>Tilletia</taxon>
    </lineage>
</organism>
<dbReference type="InterPro" id="IPR052146">
    <property type="entry name" value="HOT1"/>
</dbReference>
<name>A0A8X7N3Y8_9BASI</name>
<feature type="compositionally biased region" description="Low complexity" evidence="2">
    <location>
        <begin position="803"/>
        <end position="824"/>
    </location>
</feature>
<evidence type="ECO:0000259" key="3">
    <source>
        <dbReference type="Pfam" id="PF16787"/>
    </source>
</evidence>
<dbReference type="PANTHER" id="PTHR37784:SF2">
    <property type="entry name" value="HIGH-OSMOLARITY-INDUCED TRANSCRIPTION PROTEIN 1"/>
    <property type="match status" value="1"/>
</dbReference>
<dbReference type="GO" id="GO:0000978">
    <property type="term" value="F:RNA polymerase II cis-regulatory region sequence-specific DNA binding"/>
    <property type="evidence" value="ECO:0007669"/>
    <property type="project" value="TreeGrafter"/>
</dbReference>
<reference evidence="4" key="2">
    <citation type="journal article" date="2019" name="IMA Fungus">
        <title>Genome sequencing and comparison of five Tilletia species to identify candidate genes for the detection of regulated species infecting wheat.</title>
        <authorList>
            <person name="Nguyen H.D.T."/>
            <person name="Sultana T."/>
            <person name="Kesanakurti P."/>
            <person name="Hambleton S."/>
        </authorList>
    </citation>
    <scope>NUCLEOTIDE SEQUENCE</scope>
    <source>
        <strain evidence="4">DAOMC 236422</strain>
    </source>
</reference>
<gene>
    <name evidence="4" type="ORF">A4X09_0g5726</name>
</gene>
<feature type="domain" description="Ndc10" evidence="3">
    <location>
        <begin position="389"/>
        <end position="673"/>
    </location>
</feature>
<keyword evidence="1" id="KW-0175">Coiled coil</keyword>
<dbReference type="GO" id="GO:0060963">
    <property type="term" value="P:positive regulation of ribosomal protein gene transcription by RNA polymerase II"/>
    <property type="evidence" value="ECO:0007669"/>
    <property type="project" value="TreeGrafter"/>
</dbReference>
<dbReference type="PANTHER" id="PTHR37784">
    <property type="entry name" value="PROTEIN MSN1"/>
    <property type="match status" value="1"/>
</dbReference>
<evidence type="ECO:0000313" key="4">
    <source>
        <dbReference type="EMBL" id="KAE8266626.1"/>
    </source>
</evidence>
<comment type="caution">
    <text evidence="4">The sequence shown here is derived from an EMBL/GenBank/DDBJ whole genome shotgun (WGS) entry which is preliminary data.</text>
</comment>
<dbReference type="Gene3D" id="1.10.443.20">
    <property type="entry name" value="Centromere DNA-binding protein complex CBF3 subunit, domain 2"/>
    <property type="match status" value="1"/>
</dbReference>
<dbReference type="EMBL" id="LWDG02000312">
    <property type="protein sequence ID" value="KAE8266626.1"/>
    <property type="molecule type" value="Genomic_DNA"/>
</dbReference>
<accession>A0A8X7N3Y8</accession>
<evidence type="ECO:0000256" key="2">
    <source>
        <dbReference type="SAM" id="MobiDB-lite"/>
    </source>
</evidence>
<feature type="coiled-coil region" evidence="1">
    <location>
        <begin position="713"/>
        <end position="775"/>
    </location>
</feature>
<dbReference type="Pfam" id="PF16787">
    <property type="entry name" value="NDC10_II"/>
    <property type="match status" value="1"/>
</dbReference>
<evidence type="ECO:0000256" key="1">
    <source>
        <dbReference type="SAM" id="Coils"/>
    </source>
</evidence>
<reference evidence="4" key="1">
    <citation type="submission" date="2016-04" db="EMBL/GenBank/DDBJ databases">
        <authorList>
            <person name="Nguyen H.D."/>
            <person name="Samba Siva P."/>
            <person name="Cullis J."/>
            <person name="Levesque C.A."/>
            <person name="Hambleton S."/>
        </authorList>
    </citation>
    <scope>NUCLEOTIDE SEQUENCE</scope>
    <source>
        <strain evidence="4">DAOMC 236422</strain>
    </source>
</reference>